<reference evidence="2" key="1">
    <citation type="submission" date="2014-11" db="EMBL/GenBank/DDBJ databases">
        <authorList>
            <person name="Otto D Thomas"/>
            <person name="Naeem Raeece"/>
        </authorList>
    </citation>
    <scope>NUCLEOTIDE SEQUENCE</scope>
</reference>
<keyword evidence="1" id="KW-0472">Membrane</keyword>
<dbReference type="AlphaFoldDB" id="A0A0G4HHC7"/>
<dbReference type="EMBL" id="CDMZ01002713">
    <property type="protein sequence ID" value="CEM43552.1"/>
    <property type="molecule type" value="Genomic_DNA"/>
</dbReference>
<dbReference type="VEuPathDB" id="CryptoDB:Cvel_6865"/>
<keyword evidence="1" id="KW-0812">Transmembrane</keyword>
<keyword evidence="1" id="KW-1133">Transmembrane helix</keyword>
<name>A0A0G4HHC7_9ALVE</name>
<feature type="transmembrane region" description="Helical" evidence="1">
    <location>
        <begin position="20"/>
        <end position="41"/>
    </location>
</feature>
<accession>A0A0G4HHC7</accession>
<proteinExistence type="predicted"/>
<evidence type="ECO:0000256" key="1">
    <source>
        <dbReference type="SAM" id="Phobius"/>
    </source>
</evidence>
<protein>
    <submittedName>
        <fullName evidence="2">Uncharacterized protein</fullName>
    </submittedName>
</protein>
<sequence length="70" mass="7551">MSVDGRVCRLHRLQPSAAVFRAFLTLLCTSMLLLMLLLMILSPTEGAEESAVGGLSDAGDCFQRRSSIPP</sequence>
<organism evidence="2">
    <name type="scientific">Chromera velia CCMP2878</name>
    <dbReference type="NCBI Taxonomy" id="1169474"/>
    <lineage>
        <taxon>Eukaryota</taxon>
        <taxon>Sar</taxon>
        <taxon>Alveolata</taxon>
        <taxon>Colpodellida</taxon>
        <taxon>Chromeraceae</taxon>
        <taxon>Chromera</taxon>
    </lineage>
</organism>
<evidence type="ECO:0000313" key="2">
    <source>
        <dbReference type="EMBL" id="CEM43552.1"/>
    </source>
</evidence>
<gene>
    <name evidence="2" type="ORF">Cvel_6865</name>
</gene>